<accession>W0HUC3</accession>
<keyword evidence="3" id="KW-1005">Bacterial flagellum biogenesis</keyword>
<evidence type="ECO:0000313" key="7">
    <source>
        <dbReference type="Proteomes" id="UP000019028"/>
    </source>
</evidence>
<keyword evidence="2" id="KW-0963">Cytoplasm</keyword>
<keyword evidence="6" id="KW-0282">Flagellum</keyword>
<keyword evidence="6" id="KW-0966">Cell projection</keyword>
<gene>
    <name evidence="6" type="primary">fliT2</name>
    <name evidence="6" type="ORF">Sant_0657</name>
</gene>
<dbReference type="KEGG" id="sod:Sant_0657"/>
<comment type="subcellular location">
    <subcellularLocation>
        <location evidence="1">Cytoplasm</location>
        <location evidence="1">Cytosol</location>
    </subcellularLocation>
</comment>
<dbReference type="HOGENOM" id="CLU_155793_1_0_6"/>
<dbReference type="InterPro" id="IPR008622">
    <property type="entry name" value="FliT"/>
</dbReference>
<dbReference type="RefSeq" id="WP_025420885.1">
    <property type="nucleotide sequence ID" value="NZ_CP006569.1"/>
</dbReference>
<reference evidence="6 7" key="1">
    <citation type="journal article" date="2014" name="Genome Biol. Evol.">
        <title>Genome degeneration and adaptation in a nascent stage of symbiosis.</title>
        <authorList>
            <person name="Oakeson K.F."/>
            <person name="Gil R."/>
            <person name="Clayton A.L."/>
            <person name="Dunn D.M."/>
            <person name="von Niederhausern A.C."/>
            <person name="Hamil C."/>
            <person name="Aoyagi A."/>
            <person name="Duval B."/>
            <person name="Baca A."/>
            <person name="Silva F.J."/>
            <person name="Vallier A."/>
            <person name="Jackson D.G."/>
            <person name="Latorre A."/>
            <person name="Weiss R.B."/>
            <person name="Heddi A."/>
            <person name="Moya A."/>
            <person name="Dale C."/>
        </authorList>
    </citation>
    <scope>NUCLEOTIDE SEQUENCE [LARGE SCALE GENOMIC DNA]</scope>
    <source>
        <strain evidence="6 7">HS1</strain>
    </source>
</reference>
<name>W0HUC3_9GAMM</name>
<evidence type="ECO:0000313" key="6">
    <source>
        <dbReference type="EMBL" id="AHF75753.1"/>
    </source>
</evidence>
<keyword evidence="6" id="KW-0969">Cilium</keyword>
<dbReference type="EMBL" id="CP006569">
    <property type="protein sequence ID" value="AHF75753.1"/>
    <property type="molecule type" value="Genomic_DNA"/>
</dbReference>
<evidence type="ECO:0000256" key="3">
    <source>
        <dbReference type="ARBA" id="ARBA00022795"/>
    </source>
</evidence>
<organism evidence="6 7">
    <name type="scientific">Sodalis praecaptivus</name>
    <dbReference type="NCBI Taxonomy" id="1239307"/>
    <lineage>
        <taxon>Bacteria</taxon>
        <taxon>Pseudomonadati</taxon>
        <taxon>Pseudomonadota</taxon>
        <taxon>Gammaproteobacteria</taxon>
        <taxon>Enterobacterales</taxon>
        <taxon>Bruguierivoracaceae</taxon>
        <taxon>Sodalis</taxon>
    </lineage>
</organism>
<dbReference type="OrthoDB" id="6494117at2"/>
<evidence type="ECO:0000256" key="5">
    <source>
        <dbReference type="ARBA" id="ARBA00093797"/>
    </source>
</evidence>
<proteinExistence type="predicted"/>
<evidence type="ECO:0000256" key="4">
    <source>
        <dbReference type="ARBA" id="ARBA00023186"/>
    </source>
</evidence>
<keyword evidence="7" id="KW-1185">Reference proteome</keyword>
<protein>
    <recommendedName>
        <fullName evidence="5">Flagellar protein FliT</fullName>
    </recommendedName>
</protein>
<dbReference type="Gene3D" id="1.20.58.380">
    <property type="entry name" value="Flagellar protein flit"/>
    <property type="match status" value="1"/>
</dbReference>
<evidence type="ECO:0000256" key="1">
    <source>
        <dbReference type="ARBA" id="ARBA00004514"/>
    </source>
</evidence>
<evidence type="ECO:0000256" key="2">
    <source>
        <dbReference type="ARBA" id="ARBA00022490"/>
    </source>
</evidence>
<dbReference type="Proteomes" id="UP000019028">
    <property type="component" value="Chromosome"/>
</dbReference>
<dbReference type="GO" id="GO:0044781">
    <property type="term" value="P:bacterial-type flagellum organization"/>
    <property type="evidence" value="ECO:0007669"/>
    <property type="project" value="UniProtKB-KW"/>
</dbReference>
<dbReference type="PATRIC" id="fig|1239307.3.peg.706"/>
<dbReference type="Pfam" id="PF05400">
    <property type="entry name" value="FliT"/>
    <property type="match status" value="1"/>
</dbReference>
<keyword evidence="4" id="KW-0143">Chaperone</keyword>
<dbReference type="AlphaFoldDB" id="W0HUC3"/>
<sequence>MLDAFASLLSYYQQVDSLSELMLEMAQQGQWDLLIDQEKKYVFAVAKIAEQTGAMTTMLSDDQQQRIARVFQQLIKNEDEVKRLMQQRLDELHGMISVSSKQHTLNAAYSKFSDSASILPGDIK</sequence>